<evidence type="ECO:0000313" key="2">
    <source>
        <dbReference type="Proteomes" id="UP000260790"/>
    </source>
</evidence>
<accession>A0A8B2Z929</accession>
<organism evidence="1 2">
    <name type="scientific">Ligilactobacillus ruminis</name>
    <dbReference type="NCBI Taxonomy" id="1623"/>
    <lineage>
        <taxon>Bacteria</taxon>
        <taxon>Bacillati</taxon>
        <taxon>Bacillota</taxon>
        <taxon>Bacilli</taxon>
        <taxon>Lactobacillales</taxon>
        <taxon>Lactobacillaceae</taxon>
        <taxon>Ligilactobacillus</taxon>
    </lineage>
</organism>
<proteinExistence type="predicted"/>
<dbReference type="EMBL" id="QSQR01000014">
    <property type="protein sequence ID" value="RGK44014.1"/>
    <property type="molecule type" value="Genomic_DNA"/>
</dbReference>
<dbReference type="AlphaFoldDB" id="A0A8B2Z929"/>
<comment type="caution">
    <text evidence="1">The sequence shown here is derived from an EMBL/GenBank/DDBJ whole genome shotgun (WGS) entry which is preliminary data.</text>
</comment>
<evidence type="ECO:0000313" key="1">
    <source>
        <dbReference type="EMBL" id="RGK44014.1"/>
    </source>
</evidence>
<dbReference type="Proteomes" id="UP000260790">
    <property type="component" value="Unassembled WGS sequence"/>
</dbReference>
<name>A0A8B2Z929_9LACO</name>
<gene>
    <name evidence="1" type="ORF">DXD09_10760</name>
</gene>
<reference evidence="1 2" key="1">
    <citation type="submission" date="2018-08" db="EMBL/GenBank/DDBJ databases">
        <title>A genome reference for cultivated species of the human gut microbiota.</title>
        <authorList>
            <person name="Zou Y."/>
            <person name="Xue W."/>
            <person name="Luo G."/>
        </authorList>
    </citation>
    <scope>NUCLEOTIDE SEQUENCE [LARGE SCALE GENOMIC DNA]</scope>
    <source>
        <strain evidence="1 2">TF10-9AT</strain>
    </source>
</reference>
<protein>
    <submittedName>
        <fullName evidence="1">Uncharacterized protein</fullName>
    </submittedName>
</protein>
<sequence length="67" mass="7684">MPGFCLSGSSKLRRAASKVEQNPRKLKKCSTAATKFEACGSESRTKIPKIEKMFYRRHQIRGVRLRK</sequence>